<protein>
    <submittedName>
        <fullName evidence="1">Uncharacterized protein</fullName>
    </submittedName>
</protein>
<gene>
    <name evidence="1" type="ORF">KTC_23460</name>
</gene>
<sequence>MATTFDGLIIPCLLHQHMFTSAAFTLYFSHISVYNEVYATDSDSLVSSAHAYMLEEKAPL</sequence>
<proteinExistence type="predicted"/>
<dbReference type="AlphaFoldDB" id="A0A455SN06"/>
<dbReference type="EMBL" id="AP019376">
    <property type="protein sequence ID" value="BBH87595.1"/>
    <property type="molecule type" value="Genomic_DNA"/>
</dbReference>
<name>A0A455SN06_9CHLR</name>
<organism evidence="1">
    <name type="scientific">Thermosporothrix sp. COM3</name>
    <dbReference type="NCBI Taxonomy" id="2490863"/>
    <lineage>
        <taxon>Bacteria</taxon>
        <taxon>Bacillati</taxon>
        <taxon>Chloroflexota</taxon>
        <taxon>Ktedonobacteria</taxon>
        <taxon>Ktedonobacterales</taxon>
        <taxon>Thermosporotrichaceae</taxon>
        <taxon>Thermosporothrix</taxon>
    </lineage>
</organism>
<accession>A0A455SN06</accession>
<reference evidence="1" key="1">
    <citation type="submission" date="2018-12" db="EMBL/GenBank/DDBJ databases">
        <title>Novel natural products biosynthetic potential of the class Ktedonobacteria.</title>
        <authorList>
            <person name="Zheng Y."/>
            <person name="Saitou A."/>
            <person name="Wang C.M."/>
            <person name="Toyoda A."/>
            <person name="Minakuchi Y."/>
            <person name="Sekiguchi Y."/>
            <person name="Ueda K."/>
            <person name="Takano H."/>
            <person name="Sakai Y."/>
            <person name="Yokota A."/>
            <person name="Yabe S."/>
        </authorList>
    </citation>
    <scope>NUCLEOTIDE SEQUENCE</scope>
    <source>
        <strain evidence="1">COM3</strain>
    </source>
</reference>
<evidence type="ECO:0000313" key="1">
    <source>
        <dbReference type="EMBL" id="BBH87595.1"/>
    </source>
</evidence>